<dbReference type="InterPro" id="IPR036890">
    <property type="entry name" value="HATPase_C_sf"/>
</dbReference>
<dbReference type="Pfam" id="PF00072">
    <property type="entry name" value="Response_reg"/>
    <property type="match status" value="1"/>
</dbReference>
<dbReference type="PRINTS" id="PR00344">
    <property type="entry name" value="BCTRLSENSOR"/>
</dbReference>
<keyword evidence="3 9" id="KW-0597">Phosphoprotein</keyword>
<dbReference type="KEGG" id="maes:Ga0123461_1443"/>
<dbReference type="SMART" id="SM00086">
    <property type="entry name" value="PAC"/>
    <property type="match status" value="1"/>
</dbReference>
<dbReference type="InterPro" id="IPR003661">
    <property type="entry name" value="HisK_dim/P_dom"/>
</dbReference>
<keyword evidence="8" id="KW-0902">Two-component regulatory system</keyword>
<dbReference type="RefSeq" id="WP_100277698.1">
    <property type="nucleotide sequence ID" value="NZ_CP018799.1"/>
</dbReference>
<dbReference type="InterPro" id="IPR000700">
    <property type="entry name" value="PAS-assoc_C"/>
</dbReference>
<organism evidence="15 16">
    <name type="scientific">Mariprofundus aestuarium</name>
    <dbReference type="NCBI Taxonomy" id="1921086"/>
    <lineage>
        <taxon>Bacteria</taxon>
        <taxon>Pseudomonadati</taxon>
        <taxon>Pseudomonadota</taxon>
        <taxon>Candidatius Mariprofundia</taxon>
        <taxon>Mariprofundales</taxon>
        <taxon>Mariprofundaceae</taxon>
        <taxon>Mariprofundus</taxon>
    </lineage>
</organism>
<dbReference type="Pfam" id="PF02518">
    <property type="entry name" value="HATPase_c"/>
    <property type="match status" value="1"/>
</dbReference>
<dbReference type="InterPro" id="IPR035965">
    <property type="entry name" value="PAS-like_dom_sf"/>
</dbReference>
<evidence type="ECO:0000256" key="10">
    <source>
        <dbReference type="SAM" id="Phobius"/>
    </source>
</evidence>
<keyword evidence="10" id="KW-0812">Transmembrane</keyword>
<dbReference type="CDD" id="cd00156">
    <property type="entry name" value="REC"/>
    <property type="match status" value="1"/>
</dbReference>
<dbReference type="SMART" id="SM00387">
    <property type="entry name" value="HATPase_c"/>
    <property type="match status" value="1"/>
</dbReference>
<feature type="domain" description="Histidine kinase" evidence="11">
    <location>
        <begin position="216"/>
        <end position="444"/>
    </location>
</feature>
<sequence>MSQKEGYFYLNCVLRLTAIILVAEVVDMMIFEATIHGTLHPLTEAILDGLLLILLSVYPLFRFVYLPILKRFRKDQQKIEMLAEALQGAGESVIITRPNGEIIYVNQAFSDITGYSHDEAIGKNPNILQSGKQDANFYRRMWGSIQSRGQWKGELWNRRKNGELYPEALDVRAIPGEDGTTKFLVGVFSDLTEQKRVESALLQTQKLEAIGTLVGGVAHNFNNLLAAISGKAYLAQMKAKKSNAPTAVTDNLNDIQTLSFDAAHLVKQLLAFSRESQHEKEKIHLVSAVKDAVATAQIGIPEDVEVNLDLSSEPMTVFADQTHIKQAIINLINNARDAVNSSETKVINISLYPSSPESCNDHGSCHIHCNKIACLEIRDTGTGINSSDLDKIFEPFFTTKEVGQGTGLGLSTAHGIINSHNGSIHVSSTFSKGTTFKICLPLSQPSKEEEKLEAESRSTANYTGAILVADDAEEVRQTVASLLESFGHMVIQATDGIDALEKFHAHQHDISLVISDIVMPKMDGVDSVLEMRKSYPELPVIFITGYDAPKDKTSEILDNETSLLLNKPFKTADLISLVNKLTHNGG</sequence>
<dbReference type="SMART" id="SM00448">
    <property type="entry name" value="REC"/>
    <property type="match status" value="1"/>
</dbReference>
<dbReference type="Gene3D" id="3.40.50.2300">
    <property type="match status" value="1"/>
</dbReference>
<evidence type="ECO:0000256" key="5">
    <source>
        <dbReference type="ARBA" id="ARBA00022741"/>
    </source>
</evidence>
<keyword evidence="5" id="KW-0547">Nucleotide-binding</keyword>
<dbReference type="SUPFAM" id="SSF55874">
    <property type="entry name" value="ATPase domain of HSP90 chaperone/DNA topoisomerase II/histidine kinase"/>
    <property type="match status" value="1"/>
</dbReference>
<dbReference type="Gene3D" id="3.30.450.20">
    <property type="entry name" value="PAS domain"/>
    <property type="match status" value="1"/>
</dbReference>
<dbReference type="Gene3D" id="3.30.565.10">
    <property type="entry name" value="Histidine kinase-like ATPase, C-terminal domain"/>
    <property type="match status" value="1"/>
</dbReference>
<dbReference type="AlphaFoldDB" id="A0A2K8KY24"/>
<dbReference type="PROSITE" id="PS50112">
    <property type="entry name" value="PAS"/>
    <property type="match status" value="1"/>
</dbReference>
<dbReference type="GO" id="GO:0005524">
    <property type="term" value="F:ATP binding"/>
    <property type="evidence" value="ECO:0007669"/>
    <property type="project" value="UniProtKB-KW"/>
</dbReference>
<dbReference type="NCBIfam" id="TIGR00229">
    <property type="entry name" value="sensory_box"/>
    <property type="match status" value="1"/>
</dbReference>
<feature type="transmembrane region" description="Helical" evidence="10">
    <location>
        <begin position="7"/>
        <end position="26"/>
    </location>
</feature>
<evidence type="ECO:0000259" key="14">
    <source>
        <dbReference type="PROSITE" id="PS50113"/>
    </source>
</evidence>
<dbReference type="EMBL" id="CP018799">
    <property type="protein sequence ID" value="ATX79857.1"/>
    <property type="molecule type" value="Genomic_DNA"/>
</dbReference>
<dbReference type="SUPFAM" id="SSF47384">
    <property type="entry name" value="Homodimeric domain of signal transducing histidine kinase"/>
    <property type="match status" value="1"/>
</dbReference>
<evidence type="ECO:0000259" key="13">
    <source>
        <dbReference type="PROSITE" id="PS50112"/>
    </source>
</evidence>
<evidence type="ECO:0000256" key="8">
    <source>
        <dbReference type="ARBA" id="ARBA00023012"/>
    </source>
</evidence>
<dbReference type="GO" id="GO:0000155">
    <property type="term" value="F:phosphorelay sensor kinase activity"/>
    <property type="evidence" value="ECO:0007669"/>
    <property type="project" value="InterPro"/>
</dbReference>
<dbReference type="InterPro" id="IPR001610">
    <property type="entry name" value="PAC"/>
</dbReference>
<proteinExistence type="predicted"/>
<dbReference type="InterPro" id="IPR001789">
    <property type="entry name" value="Sig_transdc_resp-reg_receiver"/>
</dbReference>
<keyword evidence="7" id="KW-0067">ATP-binding</keyword>
<evidence type="ECO:0000259" key="12">
    <source>
        <dbReference type="PROSITE" id="PS50110"/>
    </source>
</evidence>
<dbReference type="InterPro" id="IPR004358">
    <property type="entry name" value="Sig_transdc_His_kin-like_C"/>
</dbReference>
<feature type="transmembrane region" description="Helical" evidence="10">
    <location>
        <begin position="46"/>
        <end position="68"/>
    </location>
</feature>
<dbReference type="PROSITE" id="PS50109">
    <property type="entry name" value="HIS_KIN"/>
    <property type="match status" value="1"/>
</dbReference>
<feature type="domain" description="Response regulatory" evidence="12">
    <location>
        <begin position="465"/>
        <end position="582"/>
    </location>
</feature>
<dbReference type="SMART" id="SM00091">
    <property type="entry name" value="PAS"/>
    <property type="match status" value="1"/>
</dbReference>
<feature type="modified residue" description="4-aspartylphosphate" evidence="9">
    <location>
        <position position="516"/>
    </location>
</feature>
<dbReference type="PROSITE" id="PS50110">
    <property type="entry name" value="RESPONSE_REGULATORY"/>
    <property type="match status" value="1"/>
</dbReference>
<evidence type="ECO:0000256" key="9">
    <source>
        <dbReference type="PROSITE-ProRule" id="PRU00169"/>
    </source>
</evidence>
<dbReference type="OrthoDB" id="5296247at2"/>
<comment type="catalytic activity">
    <reaction evidence="1">
        <text>ATP + protein L-histidine = ADP + protein N-phospho-L-histidine.</text>
        <dbReference type="EC" id="2.7.13.3"/>
    </reaction>
</comment>
<keyword evidence="4" id="KW-0808">Transferase</keyword>
<evidence type="ECO:0000256" key="2">
    <source>
        <dbReference type="ARBA" id="ARBA00012438"/>
    </source>
</evidence>
<accession>A0A2K8KY24</accession>
<keyword evidence="16" id="KW-1185">Reference proteome</keyword>
<name>A0A2K8KY24_MARES</name>
<evidence type="ECO:0000313" key="16">
    <source>
        <dbReference type="Proteomes" id="UP000231701"/>
    </source>
</evidence>
<dbReference type="PANTHER" id="PTHR43065">
    <property type="entry name" value="SENSOR HISTIDINE KINASE"/>
    <property type="match status" value="1"/>
</dbReference>
<dbReference type="InterPro" id="IPR005467">
    <property type="entry name" value="His_kinase_dom"/>
</dbReference>
<dbReference type="Pfam" id="PF13426">
    <property type="entry name" value="PAS_9"/>
    <property type="match status" value="1"/>
</dbReference>
<evidence type="ECO:0000259" key="11">
    <source>
        <dbReference type="PROSITE" id="PS50109"/>
    </source>
</evidence>
<dbReference type="PANTHER" id="PTHR43065:SF46">
    <property type="entry name" value="C4-DICARBOXYLATE TRANSPORT SENSOR PROTEIN DCTB"/>
    <property type="match status" value="1"/>
</dbReference>
<dbReference type="SUPFAM" id="SSF55785">
    <property type="entry name" value="PYP-like sensor domain (PAS domain)"/>
    <property type="match status" value="1"/>
</dbReference>
<dbReference type="InterPro" id="IPR003594">
    <property type="entry name" value="HATPase_dom"/>
</dbReference>
<dbReference type="PROSITE" id="PS50113">
    <property type="entry name" value="PAC"/>
    <property type="match status" value="1"/>
</dbReference>
<feature type="domain" description="PAS" evidence="13">
    <location>
        <begin position="78"/>
        <end position="124"/>
    </location>
</feature>
<gene>
    <name evidence="15" type="ORF">Ga0123461_1443</name>
</gene>
<evidence type="ECO:0000256" key="6">
    <source>
        <dbReference type="ARBA" id="ARBA00022777"/>
    </source>
</evidence>
<evidence type="ECO:0000256" key="3">
    <source>
        <dbReference type="ARBA" id="ARBA00022553"/>
    </source>
</evidence>
<dbReference type="Gene3D" id="1.10.287.130">
    <property type="match status" value="1"/>
</dbReference>
<evidence type="ECO:0000256" key="7">
    <source>
        <dbReference type="ARBA" id="ARBA00022840"/>
    </source>
</evidence>
<dbReference type="InterPro" id="IPR011006">
    <property type="entry name" value="CheY-like_superfamily"/>
</dbReference>
<feature type="domain" description="PAC" evidence="14">
    <location>
        <begin position="151"/>
        <end position="203"/>
    </location>
</feature>
<dbReference type="CDD" id="cd00130">
    <property type="entry name" value="PAS"/>
    <property type="match status" value="1"/>
</dbReference>
<dbReference type="InterPro" id="IPR000014">
    <property type="entry name" value="PAS"/>
</dbReference>
<dbReference type="Proteomes" id="UP000231701">
    <property type="component" value="Chromosome"/>
</dbReference>
<dbReference type="EC" id="2.7.13.3" evidence="2"/>
<keyword evidence="10" id="KW-0472">Membrane</keyword>
<evidence type="ECO:0000256" key="1">
    <source>
        <dbReference type="ARBA" id="ARBA00000085"/>
    </source>
</evidence>
<protein>
    <recommendedName>
        <fullName evidence="2">histidine kinase</fullName>
        <ecNumber evidence="2">2.7.13.3</ecNumber>
    </recommendedName>
</protein>
<keyword evidence="10" id="KW-1133">Transmembrane helix</keyword>
<reference evidence="15 16" key="1">
    <citation type="submission" date="2016-12" db="EMBL/GenBank/DDBJ databases">
        <title>Isolation and genomic insights into novel planktonic Zetaproteobacteria from stratified waters of the Chesapeake Bay.</title>
        <authorList>
            <person name="McAllister S.M."/>
            <person name="Kato S."/>
            <person name="Chan C.S."/>
            <person name="Chiu B.K."/>
            <person name="Field E.K."/>
        </authorList>
    </citation>
    <scope>NUCLEOTIDE SEQUENCE [LARGE SCALE GENOMIC DNA]</scope>
    <source>
        <strain evidence="15 16">CP-5</strain>
    </source>
</reference>
<evidence type="ECO:0000313" key="15">
    <source>
        <dbReference type="EMBL" id="ATX79857.1"/>
    </source>
</evidence>
<dbReference type="SUPFAM" id="SSF52172">
    <property type="entry name" value="CheY-like"/>
    <property type="match status" value="1"/>
</dbReference>
<dbReference type="InterPro" id="IPR036097">
    <property type="entry name" value="HisK_dim/P_sf"/>
</dbReference>
<dbReference type="CDD" id="cd00082">
    <property type="entry name" value="HisKA"/>
    <property type="match status" value="1"/>
</dbReference>
<evidence type="ECO:0000256" key="4">
    <source>
        <dbReference type="ARBA" id="ARBA00022679"/>
    </source>
</evidence>
<keyword evidence="6" id="KW-0418">Kinase</keyword>